<name>A0A5B9DJB4_9HYPH</name>
<dbReference type="AlphaFoldDB" id="A0A5B9DJB4"/>
<evidence type="ECO:0000313" key="8">
    <source>
        <dbReference type="Proteomes" id="UP000321062"/>
    </source>
</evidence>
<organism evidence="7 8">
    <name type="scientific">Paradevosia tibetensis</name>
    <dbReference type="NCBI Taxonomy" id="1447062"/>
    <lineage>
        <taxon>Bacteria</taxon>
        <taxon>Pseudomonadati</taxon>
        <taxon>Pseudomonadota</taxon>
        <taxon>Alphaproteobacteria</taxon>
        <taxon>Hyphomicrobiales</taxon>
        <taxon>Devosiaceae</taxon>
        <taxon>Paradevosia</taxon>
    </lineage>
</organism>
<proteinExistence type="predicted"/>
<dbReference type="InterPro" id="IPR029044">
    <property type="entry name" value="Nucleotide-diphossugar_trans"/>
</dbReference>
<dbReference type="GO" id="GO:0016757">
    <property type="term" value="F:glycosyltransferase activity"/>
    <property type="evidence" value="ECO:0007669"/>
    <property type="project" value="UniProtKB-KW"/>
</dbReference>
<dbReference type="KEGG" id="yti:FNA67_03980"/>
<dbReference type="GO" id="GO:0016020">
    <property type="term" value="C:membrane"/>
    <property type="evidence" value="ECO:0007669"/>
    <property type="project" value="UniProtKB-SubCell"/>
</dbReference>
<accession>A0A5B9DJB4</accession>
<dbReference type="PANTHER" id="PTHR43867:SF2">
    <property type="entry name" value="CELLULOSE SYNTHASE CATALYTIC SUBUNIT A [UDP-FORMING]"/>
    <property type="match status" value="1"/>
</dbReference>
<gene>
    <name evidence="7" type="ORF">FNA67_03980</name>
</gene>
<evidence type="ECO:0000313" key="7">
    <source>
        <dbReference type="EMBL" id="QEE19381.1"/>
    </source>
</evidence>
<dbReference type="RefSeq" id="WP_147655151.1">
    <property type="nucleotide sequence ID" value="NZ_BMFM01000001.1"/>
</dbReference>
<evidence type="ECO:0000256" key="3">
    <source>
        <dbReference type="ARBA" id="ARBA00022679"/>
    </source>
</evidence>
<dbReference type="Proteomes" id="UP000321062">
    <property type="component" value="Chromosome"/>
</dbReference>
<sequence length="614" mass="67167">MAELAELLAHVTGRTHEQGERIAAAARALGVDPLEFCAQRFGLGTRLTWERAAHWAGLAFSPECPASVLVAETPSRLDALAEVRTCRARVFDREIVMAAPSAGQFVSLRASLGRKPELVHTMCVVPPPALRAALAGHHAEALMDEARQRLARRWPGSAADLDVTLTARLAFLAATLAILVMVLAAPFVLRPLLFPLTALLLVVPGVLRLAAGLPGAVAPPLETATRLADGELPVYSVLIPLRNEASMVPSLVRAMRALDYPAEKLDVKFVVEARSPATIEAVTRELGDPRFELVAVPDERPRTKPKAINYALPFVRGEHVVVFDAEDIPEPGQLRLAASLFAAHPEIDCLQAELLVDNADENWLTAMFAAEYAGQFGLMMPALSHWRLPMPLGGTSNHFSTRALRELGGWDAFNVTEDADLGVRLSRLRYRAATFASHTGEEAPITLGAWMAQRTRWMKGWMQTFIVHSRHPLAFIRDAGWRSFLAFEIYVGSLIVSALLHTAFLAIVCLRLAMGAPVFGEQFDIWGAVSVAALLTGYGGALFLMSAGVARLGRWHHLLLVPTLPIYWILHSAATLRAAHELVVRPFFWAKTEHGRTRVERQNAQLAMESAPKH</sequence>
<dbReference type="SUPFAM" id="SSF53448">
    <property type="entry name" value="Nucleotide-diphospho-sugar transferases"/>
    <property type="match status" value="1"/>
</dbReference>
<dbReference type="Gene3D" id="3.90.550.10">
    <property type="entry name" value="Spore Coat Polysaccharide Biosynthesis Protein SpsA, Chain A"/>
    <property type="match status" value="1"/>
</dbReference>
<dbReference type="OrthoDB" id="7431422at2"/>
<dbReference type="Pfam" id="PF13641">
    <property type="entry name" value="Glyco_tranf_2_3"/>
    <property type="match status" value="1"/>
</dbReference>
<keyword evidence="4" id="KW-0812">Transmembrane</keyword>
<reference evidence="7 8" key="1">
    <citation type="journal article" date="2015" name="Int. J. Syst. Evol. Microbiol.">
        <title>Youhaiella tibetensis gen. nov., sp. nov., isolated from subsurface sediment.</title>
        <authorList>
            <person name="Wang Y.X."/>
            <person name="Huang F.Q."/>
            <person name="Nogi Y."/>
            <person name="Pang S.J."/>
            <person name="Wang P.K."/>
            <person name="Lv J."/>
        </authorList>
    </citation>
    <scope>NUCLEOTIDE SEQUENCE [LARGE SCALE GENOMIC DNA]</scope>
    <source>
        <strain evidence="8">fig4</strain>
    </source>
</reference>
<evidence type="ECO:0000256" key="5">
    <source>
        <dbReference type="ARBA" id="ARBA00022989"/>
    </source>
</evidence>
<keyword evidence="3 7" id="KW-0808">Transferase</keyword>
<evidence type="ECO:0000256" key="4">
    <source>
        <dbReference type="ARBA" id="ARBA00022692"/>
    </source>
</evidence>
<evidence type="ECO:0000256" key="2">
    <source>
        <dbReference type="ARBA" id="ARBA00022676"/>
    </source>
</evidence>
<evidence type="ECO:0000256" key="6">
    <source>
        <dbReference type="ARBA" id="ARBA00023136"/>
    </source>
</evidence>
<evidence type="ECO:0000256" key="1">
    <source>
        <dbReference type="ARBA" id="ARBA00004141"/>
    </source>
</evidence>
<keyword evidence="8" id="KW-1185">Reference proteome</keyword>
<dbReference type="PANTHER" id="PTHR43867">
    <property type="entry name" value="CELLULOSE SYNTHASE CATALYTIC SUBUNIT A [UDP-FORMING]"/>
    <property type="match status" value="1"/>
</dbReference>
<keyword evidence="2" id="KW-0328">Glycosyltransferase</keyword>
<protein>
    <submittedName>
        <fullName evidence="7">Glycosyltransferase</fullName>
    </submittedName>
</protein>
<keyword evidence="6" id="KW-0472">Membrane</keyword>
<dbReference type="InterPro" id="IPR050321">
    <property type="entry name" value="Glycosyltr_2/OpgH_subfam"/>
</dbReference>
<dbReference type="EMBL" id="CP041690">
    <property type="protein sequence ID" value="QEE19381.1"/>
    <property type="molecule type" value="Genomic_DNA"/>
</dbReference>
<keyword evidence="5" id="KW-1133">Transmembrane helix</keyword>
<comment type="subcellular location">
    <subcellularLocation>
        <location evidence="1">Membrane</location>
        <topology evidence="1">Multi-pass membrane protein</topology>
    </subcellularLocation>
</comment>